<keyword evidence="2" id="KW-0732">Signal</keyword>
<keyword evidence="2" id="KW-0564">Palmitate</keyword>
<evidence type="ECO:0000256" key="2">
    <source>
        <dbReference type="RuleBase" id="RU362097"/>
    </source>
</evidence>
<dbReference type="GO" id="GO:0015562">
    <property type="term" value="F:efflux transmembrane transporter activity"/>
    <property type="evidence" value="ECO:0007669"/>
    <property type="project" value="InterPro"/>
</dbReference>
<accession>A0A6M4GSH4</accession>
<dbReference type="AlphaFoldDB" id="A0A6M4GSH4"/>
<sequence length="454" mass="48785">MNLRLSLVFPLFLLAACAVGPDYSKPDAPVPPAFKEAGWKVAEPKDTAPKGKWWEVYGDPVLNSLVEQVEVSNFTLKSAEARYRQARAAVDAARSQLYPDIGYRAGATRVDGRNRDLVDSYSAGLDAGWVPDLWGRIRRNVEANRAAEEASAADLAGAKLALQAQLATTYFSLRVTDAGRVILDDTVKAFQTNYDLTQNRYRAGVAAKADVVQSQQQLLSVQSQVLDIRASRASLEHAIAVLIGKAPADFTLEQIPFKARLPDIPVGLPTTLLERRPDIAAAERRMAVANAQIGIAQAAYFPDLTLSASAGTASATLGKLFDAQGLVWSVGAQLAGTLFDFGARSAQVESARAGYDASVSDYRSTVLTGFQEVEDNLATIHWLGEAAVVQEQAVRAARESVALTVNQYKAGTASFLAVALVQASQLSEERTMVQLMGRQLSASVALIRSIGGEW</sequence>
<dbReference type="SUPFAM" id="SSF56954">
    <property type="entry name" value="Outer membrane efflux proteins (OEP)"/>
    <property type="match status" value="1"/>
</dbReference>
<gene>
    <name evidence="3" type="primary">oprM_1</name>
    <name evidence="3" type="ORF">DSM104443_00828</name>
</gene>
<evidence type="ECO:0000256" key="1">
    <source>
        <dbReference type="ARBA" id="ARBA00007613"/>
    </source>
</evidence>
<evidence type="ECO:0000313" key="3">
    <source>
        <dbReference type="EMBL" id="QJR09778.1"/>
    </source>
</evidence>
<comment type="subcellular location">
    <subcellularLocation>
        <location evidence="2">Cell membrane</location>
        <topology evidence="2">Lipid-anchor</topology>
    </subcellularLocation>
</comment>
<dbReference type="Gene3D" id="1.20.1600.10">
    <property type="entry name" value="Outer membrane efflux proteins (OEP)"/>
    <property type="match status" value="1"/>
</dbReference>
<dbReference type="PANTHER" id="PTHR30203:SF33">
    <property type="entry name" value="BLR4455 PROTEIN"/>
    <property type="match status" value="1"/>
</dbReference>
<dbReference type="PROSITE" id="PS51257">
    <property type="entry name" value="PROKAR_LIPOPROTEIN"/>
    <property type="match status" value="1"/>
</dbReference>
<dbReference type="EMBL" id="CP053069">
    <property type="protein sequence ID" value="QJR09778.1"/>
    <property type="molecule type" value="Genomic_DNA"/>
</dbReference>
<keyword evidence="4" id="KW-1185">Reference proteome</keyword>
<organism evidence="3 4">
    <name type="scientific">Usitatibacter rugosus</name>
    <dbReference type="NCBI Taxonomy" id="2732067"/>
    <lineage>
        <taxon>Bacteria</taxon>
        <taxon>Pseudomonadati</taxon>
        <taxon>Pseudomonadota</taxon>
        <taxon>Betaproteobacteria</taxon>
        <taxon>Nitrosomonadales</taxon>
        <taxon>Usitatibacteraceae</taxon>
        <taxon>Usitatibacter</taxon>
    </lineage>
</organism>
<proteinExistence type="inferred from homology"/>
<evidence type="ECO:0000313" key="4">
    <source>
        <dbReference type="Proteomes" id="UP000501534"/>
    </source>
</evidence>
<dbReference type="InterPro" id="IPR003423">
    <property type="entry name" value="OMP_efflux"/>
</dbReference>
<feature type="signal peptide" evidence="2">
    <location>
        <begin position="1"/>
        <end position="20"/>
    </location>
</feature>
<dbReference type="Gene3D" id="2.20.200.10">
    <property type="entry name" value="Outer membrane efflux proteins (OEP)"/>
    <property type="match status" value="1"/>
</dbReference>
<dbReference type="RefSeq" id="WP_171089768.1">
    <property type="nucleotide sequence ID" value="NZ_CP053069.1"/>
</dbReference>
<comment type="similarity">
    <text evidence="1 2">Belongs to the outer membrane factor (OMF) (TC 1.B.17) family.</text>
</comment>
<keyword evidence="2" id="KW-0472">Membrane</keyword>
<reference evidence="3 4" key="1">
    <citation type="submission" date="2020-04" db="EMBL/GenBank/DDBJ databases">
        <title>Usitatibacter rugosus gen. nov., sp. nov. and Usitatibacter palustris sp. nov., novel members of Usitatibacteraceae fam. nov. within the order Nitrosomonadales isolated from soil.</title>
        <authorList>
            <person name="Huber K.J."/>
            <person name="Neumann-Schaal M."/>
            <person name="Geppert A."/>
            <person name="Luckner M."/>
            <person name="Wanner G."/>
            <person name="Overmann J."/>
        </authorList>
    </citation>
    <scope>NUCLEOTIDE SEQUENCE [LARGE SCALE GENOMIC DNA]</scope>
    <source>
        <strain evidence="3 4">0125_3</strain>
    </source>
</reference>
<protein>
    <submittedName>
        <fullName evidence="3">Outer membrane protein OprM</fullName>
    </submittedName>
</protein>
<dbReference type="PANTHER" id="PTHR30203">
    <property type="entry name" value="OUTER MEMBRANE CATION EFFLUX PROTEIN"/>
    <property type="match status" value="1"/>
</dbReference>
<dbReference type="GO" id="GO:0005886">
    <property type="term" value="C:plasma membrane"/>
    <property type="evidence" value="ECO:0007669"/>
    <property type="project" value="UniProtKB-SubCell"/>
</dbReference>
<feature type="chain" id="PRO_5027155508" evidence="2">
    <location>
        <begin position="21"/>
        <end position="454"/>
    </location>
</feature>
<keyword evidence="2" id="KW-1134">Transmembrane beta strand</keyword>
<dbReference type="Pfam" id="PF02321">
    <property type="entry name" value="OEP"/>
    <property type="match status" value="2"/>
</dbReference>
<dbReference type="Proteomes" id="UP000501534">
    <property type="component" value="Chromosome"/>
</dbReference>
<name>A0A6M4GSH4_9PROT</name>
<dbReference type="NCBIfam" id="TIGR01845">
    <property type="entry name" value="outer_NodT"/>
    <property type="match status" value="1"/>
</dbReference>
<keyword evidence="2" id="KW-0449">Lipoprotein</keyword>
<dbReference type="InterPro" id="IPR010131">
    <property type="entry name" value="MdtP/NodT-like"/>
</dbReference>
<dbReference type="KEGG" id="uru:DSM104443_00828"/>
<keyword evidence="2" id="KW-0812">Transmembrane</keyword>